<protein>
    <submittedName>
        <fullName evidence="4">Alkaline phosphatase family protein</fullName>
    </submittedName>
</protein>
<organism evidence="4 5">
    <name type="scientific">Amycolatopsis melonis</name>
    <dbReference type="NCBI Taxonomy" id="3156488"/>
    <lineage>
        <taxon>Bacteria</taxon>
        <taxon>Bacillati</taxon>
        <taxon>Actinomycetota</taxon>
        <taxon>Actinomycetes</taxon>
        <taxon>Pseudonocardiales</taxon>
        <taxon>Pseudonocardiaceae</taxon>
        <taxon>Amycolatopsis</taxon>
    </lineage>
</organism>
<evidence type="ECO:0000313" key="4">
    <source>
        <dbReference type="EMBL" id="MEQ0564972.1"/>
    </source>
</evidence>
<dbReference type="PANTHER" id="PTHR31956:SF1">
    <property type="entry name" value="NON-SPECIFIC PHOSPHOLIPASE C1"/>
    <property type="match status" value="1"/>
</dbReference>
<proteinExistence type="predicted"/>
<accession>A0ABV0LRN3</accession>
<feature type="chain" id="PRO_5047261200" evidence="3">
    <location>
        <begin position="18"/>
        <end position="290"/>
    </location>
</feature>
<dbReference type="InterPro" id="IPR007312">
    <property type="entry name" value="Phosphoesterase"/>
</dbReference>
<dbReference type="RefSeq" id="WP_348956060.1">
    <property type="nucleotide sequence ID" value="NZ_JBDZYD010000017.1"/>
</dbReference>
<dbReference type="Pfam" id="PF04185">
    <property type="entry name" value="Phosphoesterase"/>
    <property type="match status" value="1"/>
</dbReference>
<keyword evidence="5" id="KW-1185">Reference proteome</keyword>
<dbReference type="Gene3D" id="3.40.720.10">
    <property type="entry name" value="Alkaline Phosphatase, subunit A"/>
    <property type="match status" value="1"/>
</dbReference>
<gene>
    <name evidence="4" type="ORF">ABJI51_38345</name>
</gene>
<dbReference type="Proteomes" id="UP001440984">
    <property type="component" value="Unassembled WGS sequence"/>
</dbReference>
<sequence>MIRKRIFAAFAATLVTAGVVTTAVVTGSEETAAIQPAAATVPAFDHIVLVMFENKKYSSINGSSSAPYFNTLASQSAKFTNSFAITHPSQPNYVALFSGGTQGVTDDSCPANLGSKPNLGRQLIDAGKTFTGYSEAMPSDGYTGCSSGTYRRKHNSWVDFSNVPAASNLRFSKFPTDFTQLPSVAFVTPDMCSDMHDCSIGTGDTWLKNKLDAYAQWAKTHNSLLIVTFDEDSGTSVNQIFTTFTGAHVKVGSYSESINHYTVLRTIEASHGLPGIGNAASKSPILDIWQ</sequence>
<evidence type="ECO:0000256" key="3">
    <source>
        <dbReference type="SAM" id="SignalP"/>
    </source>
</evidence>
<evidence type="ECO:0000313" key="5">
    <source>
        <dbReference type="Proteomes" id="UP001440984"/>
    </source>
</evidence>
<dbReference type="InterPro" id="IPR017850">
    <property type="entry name" value="Alkaline_phosphatase_core_sf"/>
</dbReference>
<dbReference type="EMBL" id="JBDZYD010000017">
    <property type="protein sequence ID" value="MEQ0564972.1"/>
    <property type="molecule type" value="Genomic_DNA"/>
</dbReference>
<evidence type="ECO:0000256" key="2">
    <source>
        <dbReference type="ARBA" id="ARBA00023026"/>
    </source>
</evidence>
<dbReference type="PANTHER" id="PTHR31956">
    <property type="entry name" value="NON-SPECIFIC PHOSPHOLIPASE C4-RELATED"/>
    <property type="match status" value="1"/>
</dbReference>
<feature type="signal peptide" evidence="3">
    <location>
        <begin position="1"/>
        <end position="17"/>
    </location>
</feature>
<keyword evidence="1" id="KW-0378">Hydrolase</keyword>
<reference evidence="4 5" key="1">
    <citation type="submission" date="2024-05" db="EMBL/GenBank/DDBJ databases">
        <authorList>
            <person name="Zhao H."/>
            <person name="Xu Y."/>
            <person name="Lin S."/>
            <person name="Spain J.C."/>
            <person name="Zhou N.-Y."/>
        </authorList>
    </citation>
    <scope>NUCLEOTIDE SEQUENCE [LARGE SCALE GENOMIC DNA]</scope>
    <source>
        <strain evidence="4 5">NEAU-NG30</strain>
    </source>
</reference>
<dbReference type="SUPFAM" id="SSF53649">
    <property type="entry name" value="Alkaline phosphatase-like"/>
    <property type="match status" value="1"/>
</dbReference>
<evidence type="ECO:0000256" key="1">
    <source>
        <dbReference type="ARBA" id="ARBA00022801"/>
    </source>
</evidence>
<comment type="caution">
    <text evidence="4">The sequence shown here is derived from an EMBL/GenBank/DDBJ whole genome shotgun (WGS) entry which is preliminary data.</text>
</comment>
<name>A0ABV0LRN3_9PSEU</name>
<keyword evidence="3" id="KW-0732">Signal</keyword>
<keyword evidence="2" id="KW-0843">Virulence</keyword>